<evidence type="ECO:0000256" key="7">
    <source>
        <dbReference type="ARBA" id="ARBA00022898"/>
    </source>
</evidence>
<dbReference type="EMBL" id="AWWI01000122">
    <property type="protein sequence ID" value="PIL18371.1"/>
    <property type="molecule type" value="Genomic_DNA"/>
</dbReference>
<evidence type="ECO:0000256" key="2">
    <source>
        <dbReference type="ARBA" id="ARBA00003120"/>
    </source>
</evidence>
<evidence type="ECO:0000256" key="4">
    <source>
        <dbReference type="ARBA" id="ARBA00013558"/>
    </source>
</evidence>
<dbReference type="SUPFAM" id="SSF53383">
    <property type="entry name" value="PLP-dependent transferases"/>
    <property type="match status" value="1"/>
</dbReference>
<dbReference type="GO" id="GO:0031071">
    <property type="term" value="F:cysteine desulfurase activity"/>
    <property type="evidence" value="ECO:0007669"/>
    <property type="project" value="UniProtKB-EC"/>
</dbReference>
<dbReference type="GO" id="GO:0051536">
    <property type="term" value="F:iron-sulfur cluster binding"/>
    <property type="evidence" value="ECO:0007669"/>
    <property type="project" value="UniProtKB-KW"/>
</dbReference>
<dbReference type="InterPro" id="IPR015421">
    <property type="entry name" value="PyrdxlP-dep_Trfase_major"/>
</dbReference>
<dbReference type="Gene3D" id="1.10.260.50">
    <property type="match status" value="1"/>
</dbReference>
<dbReference type="Pfam" id="PF00266">
    <property type="entry name" value="Aminotran_5"/>
    <property type="match status" value="1"/>
</dbReference>
<evidence type="ECO:0000256" key="6">
    <source>
        <dbReference type="ARBA" id="ARBA00022723"/>
    </source>
</evidence>
<keyword evidence="8" id="KW-0408">Iron</keyword>
<reference evidence="12 13" key="1">
    <citation type="submission" date="2013-09" db="EMBL/GenBank/DDBJ databases">
        <title>Genome sequencing of Phaeobacter antarcticus sp. nov. SM1211.</title>
        <authorList>
            <person name="Zhang X.-Y."/>
            <person name="Liu C."/>
            <person name="Chen X.-L."/>
            <person name="Xie B.-B."/>
            <person name="Qin Q.-L."/>
            <person name="Rong J.-C."/>
            <person name="Zhang Y.-Z."/>
        </authorList>
    </citation>
    <scope>NUCLEOTIDE SEQUENCE [LARGE SCALE GENOMIC DNA]</scope>
    <source>
        <strain evidence="12 13">SM1211</strain>
    </source>
</reference>
<comment type="cofactor">
    <cofactor evidence="1">
        <name>pyridoxal 5'-phosphate</name>
        <dbReference type="ChEBI" id="CHEBI:597326"/>
    </cofactor>
</comment>
<dbReference type="InterPro" id="IPR015424">
    <property type="entry name" value="PyrdxlP-dep_Trfase"/>
</dbReference>
<dbReference type="InterPro" id="IPR016454">
    <property type="entry name" value="Cysteine_dSase"/>
</dbReference>
<evidence type="ECO:0000256" key="10">
    <source>
        <dbReference type="ARBA" id="ARBA00050776"/>
    </source>
</evidence>
<sequence length="385" mass="40576">MYYLDGLASWPMRPEAKDVLIEALAQPGNANSNHVAGWQANRLYEKGRRAVATLIGAAPNEIFITSGATEANALAIIGTSRAVAEQFPHRNKIILSALEHDAVRRPAEALRELGFEVLMCPVGINGSICLESLEALLGETTLLVSTMLASNLTGVIQPIEKISEMAHAVGALMHVDAAQAAGKHPIDVFDLGADYLSLSAHKFGGPQGVGALFVAANAPKPTELTSARQLEEHLSGTQPAALVAAMGRAAEISAQNMARESVHSRGLISLFEEQLSGDGLRVERLFPSSPAVPGAAAFIVDTPASSDLIDSLNTKVCLSNASACHSGSLQPSPVLSALHLTHDEQKRFLRIGVGWWLSEDDIGSATAIMVGAVEKVLLATGELHQ</sequence>
<proteinExistence type="inferred from homology"/>
<accession>A0A2G8RAA2</accession>
<dbReference type="InterPro" id="IPR000192">
    <property type="entry name" value="Aminotrans_V_dom"/>
</dbReference>
<dbReference type="Gene3D" id="3.90.1150.10">
    <property type="entry name" value="Aspartate Aminotransferase, domain 1"/>
    <property type="match status" value="1"/>
</dbReference>
<name>A0A2G8RAA2_9RHOB</name>
<evidence type="ECO:0000259" key="11">
    <source>
        <dbReference type="Pfam" id="PF00266"/>
    </source>
</evidence>
<keyword evidence="6" id="KW-0479">Metal-binding</keyword>
<organism evidence="12 13">
    <name type="scientific">Puniceibacterium antarcticum</name>
    <dbReference type="NCBI Taxonomy" id="1206336"/>
    <lineage>
        <taxon>Bacteria</taxon>
        <taxon>Pseudomonadati</taxon>
        <taxon>Pseudomonadota</taxon>
        <taxon>Alphaproteobacteria</taxon>
        <taxon>Rhodobacterales</taxon>
        <taxon>Paracoccaceae</taxon>
        <taxon>Puniceibacterium</taxon>
    </lineage>
</organism>
<keyword evidence="9" id="KW-0411">Iron-sulfur</keyword>
<feature type="domain" description="Aminotransferase class V" evidence="11">
    <location>
        <begin position="3"/>
        <end position="362"/>
    </location>
</feature>
<dbReference type="PANTHER" id="PTHR11601">
    <property type="entry name" value="CYSTEINE DESULFURYLASE FAMILY MEMBER"/>
    <property type="match status" value="1"/>
</dbReference>
<evidence type="ECO:0000256" key="9">
    <source>
        <dbReference type="ARBA" id="ARBA00023014"/>
    </source>
</evidence>
<evidence type="ECO:0000256" key="1">
    <source>
        <dbReference type="ARBA" id="ARBA00001933"/>
    </source>
</evidence>
<comment type="function">
    <text evidence="2">Catalyzes the removal of elemental sulfur atoms from cysteine to produce alanine. Seems to participate in the biosynthesis of the nitrogenase metalloclusters by providing the inorganic sulfur required for the Fe-S core formation.</text>
</comment>
<dbReference type="InterPro" id="IPR015422">
    <property type="entry name" value="PyrdxlP-dep_Trfase_small"/>
</dbReference>
<keyword evidence="5" id="KW-0808">Transferase</keyword>
<dbReference type="AlphaFoldDB" id="A0A2G8RAA2"/>
<dbReference type="RefSeq" id="WP_099912465.1">
    <property type="nucleotide sequence ID" value="NZ_AWWI01000122.1"/>
</dbReference>
<dbReference type="Proteomes" id="UP000231259">
    <property type="component" value="Unassembled WGS sequence"/>
</dbReference>
<comment type="catalytic activity">
    <reaction evidence="10">
        <text>(sulfur carrier)-H + L-cysteine = (sulfur carrier)-SH + L-alanine</text>
        <dbReference type="Rhea" id="RHEA:43892"/>
        <dbReference type="Rhea" id="RHEA-COMP:14737"/>
        <dbReference type="Rhea" id="RHEA-COMP:14739"/>
        <dbReference type="ChEBI" id="CHEBI:29917"/>
        <dbReference type="ChEBI" id="CHEBI:35235"/>
        <dbReference type="ChEBI" id="CHEBI:57972"/>
        <dbReference type="ChEBI" id="CHEBI:64428"/>
        <dbReference type="EC" id="2.8.1.7"/>
    </reaction>
</comment>
<evidence type="ECO:0000256" key="8">
    <source>
        <dbReference type="ARBA" id="ARBA00023004"/>
    </source>
</evidence>
<dbReference type="PANTHER" id="PTHR11601:SF34">
    <property type="entry name" value="CYSTEINE DESULFURASE"/>
    <property type="match status" value="1"/>
</dbReference>
<protein>
    <recommendedName>
        <fullName evidence="4">Cysteine desulfurase</fullName>
    </recommendedName>
</protein>
<comment type="similarity">
    <text evidence="3">Belongs to the class-V pyridoxal-phosphate-dependent aminotransferase family. NifS/IscS subfamily.</text>
</comment>
<evidence type="ECO:0000256" key="5">
    <source>
        <dbReference type="ARBA" id="ARBA00022679"/>
    </source>
</evidence>
<keyword evidence="7" id="KW-0663">Pyridoxal phosphate</keyword>
<dbReference type="Gene3D" id="3.40.640.10">
    <property type="entry name" value="Type I PLP-dependent aspartate aminotransferase-like (Major domain)"/>
    <property type="match status" value="1"/>
</dbReference>
<evidence type="ECO:0000313" key="12">
    <source>
        <dbReference type="EMBL" id="PIL18371.1"/>
    </source>
</evidence>
<dbReference type="GO" id="GO:0046872">
    <property type="term" value="F:metal ion binding"/>
    <property type="evidence" value="ECO:0007669"/>
    <property type="project" value="UniProtKB-KW"/>
</dbReference>
<evidence type="ECO:0000256" key="3">
    <source>
        <dbReference type="ARBA" id="ARBA00006490"/>
    </source>
</evidence>
<dbReference type="PIRSF" id="PIRSF005572">
    <property type="entry name" value="NifS"/>
    <property type="match status" value="1"/>
</dbReference>
<keyword evidence="13" id="KW-1185">Reference proteome</keyword>
<comment type="caution">
    <text evidence="12">The sequence shown here is derived from an EMBL/GenBank/DDBJ whole genome shotgun (WGS) entry which is preliminary data.</text>
</comment>
<dbReference type="OrthoDB" id="9808002at2"/>
<evidence type="ECO:0000313" key="13">
    <source>
        <dbReference type="Proteomes" id="UP000231259"/>
    </source>
</evidence>
<gene>
    <name evidence="12" type="ORF">P775_19815</name>
</gene>